<proteinExistence type="inferred from homology"/>
<protein>
    <submittedName>
        <fullName evidence="5">Glycosyl hydrolase</fullName>
    </submittedName>
</protein>
<dbReference type="SUPFAM" id="SSF51445">
    <property type="entry name" value="(Trans)glycosidases"/>
    <property type="match status" value="1"/>
</dbReference>
<dbReference type="PANTHER" id="PTHR42715">
    <property type="entry name" value="BETA-GLUCOSIDASE"/>
    <property type="match status" value="1"/>
</dbReference>
<dbReference type="EMBL" id="RFFG01000011">
    <property type="protein sequence ID" value="RMI45948.1"/>
    <property type="molecule type" value="Genomic_DNA"/>
</dbReference>
<dbReference type="Gene3D" id="2.60.40.10">
    <property type="entry name" value="Immunoglobulins"/>
    <property type="match status" value="1"/>
</dbReference>
<keyword evidence="2 5" id="KW-0378">Hydrolase</keyword>
<gene>
    <name evidence="5" type="ORF">EBO15_08525</name>
</gene>
<keyword evidence="6" id="KW-1185">Reference proteome</keyword>
<keyword evidence="3" id="KW-0732">Signal</keyword>
<dbReference type="InterPro" id="IPR017853">
    <property type="entry name" value="GH"/>
</dbReference>
<dbReference type="Pfam" id="PF01915">
    <property type="entry name" value="Glyco_hydro_3_C"/>
    <property type="match status" value="1"/>
</dbReference>
<dbReference type="PANTHER" id="PTHR42715:SF10">
    <property type="entry name" value="BETA-GLUCOSIDASE"/>
    <property type="match status" value="1"/>
</dbReference>
<dbReference type="InterPro" id="IPR002772">
    <property type="entry name" value="Glyco_hydro_3_C"/>
</dbReference>
<evidence type="ECO:0000259" key="4">
    <source>
        <dbReference type="SMART" id="SM01217"/>
    </source>
</evidence>
<comment type="similarity">
    <text evidence="1">Belongs to the glycosyl hydrolase 3 family.</text>
</comment>
<dbReference type="InterPro" id="IPR013783">
    <property type="entry name" value="Ig-like_fold"/>
</dbReference>
<dbReference type="InterPro" id="IPR001764">
    <property type="entry name" value="Glyco_hydro_3_N"/>
</dbReference>
<evidence type="ECO:0000256" key="2">
    <source>
        <dbReference type="ARBA" id="ARBA00022801"/>
    </source>
</evidence>
<evidence type="ECO:0000313" key="5">
    <source>
        <dbReference type="EMBL" id="RMI45948.1"/>
    </source>
</evidence>
<dbReference type="InterPro" id="IPR036881">
    <property type="entry name" value="Glyco_hydro_3_C_sf"/>
</dbReference>
<dbReference type="SUPFAM" id="SSF52279">
    <property type="entry name" value="Beta-D-glucan exohydrolase, C-terminal domain"/>
    <property type="match status" value="1"/>
</dbReference>
<dbReference type="Gene3D" id="3.20.20.300">
    <property type="entry name" value="Glycoside hydrolase, family 3, N-terminal domain"/>
    <property type="match status" value="1"/>
</dbReference>
<evidence type="ECO:0000256" key="3">
    <source>
        <dbReference type="SAM" id="SignalP"/>
    </source>
</evidence>
<feature type="domain" description="Fibronectin type III-like" evidence="4">
    <location>
        <begin position="632"/>
        <end position="703"/>
    </location>
</feature>
<reference evidence="5 6" key="1">
    <citation type="submission" date="2018-10" db="EMBL/GenBank/DDBJ databases">
        <title>Isolation from soil.</title>
        <authorList>
            <person name="Hu J."/>
        </authorList>
    </citation>
    <scope>NUCLEOTIDE SEQUENCE [LARGE SCALE GENOMIC DNA]</scope>
    <source>
        <strain evidence="5 6">NEAU-Ht49</strain>
    </source>
</reference>
<dbReference type="InterPro" id="IPR026891">
    <property type="entry name" value="Fn3-like"/>
</dbReference>
<dbReference type="RefSeq" id="WP_122193781.1">
    <property type="nucleotide sequence ID" value="NZ_JBHSKC010000010.1"/>
</dbReference>
<dbReference type="GO" id="GO:0005975">
    <property type="term" value="P:carbohydrate metabolic process"/>
    <property type="evidence" value="ECO:0007669"/>
    <property type="project" value="InterPro"/>
</dbReference>
<dbReference type="AlphaFoldDB" id="A0A3M2MFC8"/>
<dbReference type="Pfam" id="PF14310">
    <property type="entry name" value="Fn3-like"/>
    <property type="match status" value="1"/>
</dbReference>
<dbReference type="SMART" id="SM01217">
    <property type="entry name" value="Fn3_like"/>
    <property type="match status" value="1"/>
</dbReference>
<dbReference type="OrthoDB" id="3187421at2"/>
<dbReference type="Proteomes" id="UP000282674">
    <property type="component" value="Unassembled WGS sequence"/>
</dbReference>
<dbReference type="InterPro" id="IPR036962">
    <property type="entry name" value="Glyco_hydro_3_N_sf"/>
</dbReference>
<evidence type="ECO:0000256" key="1">
    <source>
        <dbReference type="ARBA" id="ARBA00005336"/>
    </source>
</evidence>
<sequence>MIRRRAPLVVGTLAAAGLLVSPVTRAQVAGAAPDDAPCAVPSGRAWCDRALPVERRADALVAALTGEEKIALLAGDDLVGPLRAADDARFRAGTVHGVPRLGIPDLYLVDAGSMGVKQGPNTALASGLSLAATFDPTAAGRAGAVVADEAVHHGNDVVLGPAVDLMRTARSGRAFEAYGEDPLLSSRMGASWIRSVQARGLIAQVKHFPANNQEADRYSVNAVVSERALREVYLPPFEAAVRDAGAGSVMCGYNLVNGLPSCSNTPLLDGVLRRRWGFTGFVVSDWMRGAKSTEGSMKAGLDLEMPIGVQYSPPALGAALRDGKVTWTDVDARLRARFRTLLAFGVFDRARPVNDGRVDRAAHDRTAQQLSEQGITLLKNAGGVLPLKTGAGIAVIGKPAAQVRSATGSAYVKPVSAVTPLKALTTRAGTRNVTYRDGTDVAAAVKAARAAKVAVVFAADARAEDADVACLALRCGDGRLGDQDALVTAVAKANPNTVVVLQTGGPVLTPWAGRVRGIMESWYAGGPGGTAIARVLFGDVDPGGRLPVTFPAAEKQAPTSGDATRYPGVGGAVRYSEELLVGYRHYDAKGLVPAFPFGHGLSYTGFKFTGLKMSPTGVSVTVTNTGRRRGYAVPQLYLGLPSSKAVPEPAKQLRGFGKVSLAPGASARVTFPLDARAFSYWNTTTHSWQQVKGCAKVMVGTSSRAVSLTGNLC</sequence>
<dbReference type="GO" id="GO:0004553">
    <property type="term" value="F:hydrolase activity, hydrolyzing O-glycosyl compounds"/>
    <property type="evidence" value="ECO:0007669"/>
    <property type="project" value="InterPro"/>
</dbReference>
<feature type="chain" id="PRO_5039335147" evidence="3">
    <location>
        <begin position="27"/>
        <end position="713"/>
    </location>
</feature>
<name>A0A3M2MFC8_9ACTN</name>
<dbReference type="Gene3D" id="3.40.50.1700">
    <property type="entry name" value="Glycoside hydrolase family 3 C-terminal domain"/>
    <property type="match status" value="1"/>
</dbReference>
<dbReference type="InterPro" id="IPR050288">
    <property type="entry name" value="Cellulose_deg_GH3"/>
</dbReference>
<organism evidence="5 6">
    <name type="scientific">Actinomadura harenae</name>
    <dbReference type="NCBI Taxonomy" id="2483351"/>
    <lineage>
        <taxon>Bacteria</taxon>
        <taxon>Bacillati</taxon>
        <taxon>Actinomycetota</taxon>
        <taxon>Actinomycetes</taxon>
        <taxon>Streptosporangiales</taxon>
        <taxon>Thermomonosporaceae</taxon>
        <taxon>Actinomadura</taxon>
    </lineage>
</organism>
<evidence type="ECO:0000313" key="6">
    <source>
        <dbReference type="Proteomes" id="UP000282674"/>
    </source>
</evidence>
<dbReference type="PRINTS" id="PR00133">
    <property type="entry name" value="GLHYDRLASE3"/>
</dbReference>
<comment type="caution">
    <text evidence="5">The sequence shown here is derived from an EMBL/GenBank/DDBJ whole genome shotgun (WGS) entry which is preliminary data.</text>
</comment>
<feature type="signal peptide" evidence="3">
    <location>
        <begin position="1"/>
        <end position="26"/>
    </location>
</feature>
<dbReference type="Pfam" id="PF00933">
    <property type="entry name" value="Glyco_hydro_3"/>
    <property type="match status" value="1"/>
</dbReference>
<accession>A0A3M2MFC8</accession>